<dbReference type="Proteomes" id="UP000218811">
    <property type="component" value="Unassembled WGS sequence"/>
</dbReference>
<organism evidence="2 3">
    <name type="scientific">Wolfiporia cocos (strain MD-104)</name>
    <name type="common">Brown rot fungus</name>
    <dbReference type="NCBI Taxonomy" id="742152"/>
    <lineage>
        <taxon>Eukaryota</taxon>
        <taxon>Fungi</taxon>
        <taxon>Dikarya</taxon>
        <taxon>Basidiomycota</taxon>
        <taxon>Agaricomycotina</taxon>
        <taxon>Agaricomycetes</taxon>
        <taxon>Polyporales</taxon>
        <taxon>Phaeolaceae</taxon>
        <taxon>Wolfiporia</taxon>
    </lineage>
</organism>
<name>A0A2H3JH24_WOLCO</name>
<dbReference type="STRING" id="742152.A0A2H3JH24"/>
<keyword evidence="3" id="KW-1185">Reference proteome</keyword>
<dbReference type="OMA" id="NMMTPCS"/>
<dbReference type="Pfam" id="PF05032">
    <property type="entry name" value="Spo12"/>
    <property type="match status" value="1"/>
</dbReference>
<evidence type="ECO:0000313" key="2">
    <source>
        <dbReference type="EMBL" id="PCH41490.1"/>
    </source>
</evidence>
<accession>A0A2H3JH24</accession>
<proteinExistence type="predicted"/>
<dbReference type="InterPro" id="IPR007727">
    <property type="entry name" value="Spo12"/>
</dbReference>
<sequence length="138" mass="14349">MSTAATPEASPAHVQPLHNPSQAARVVPPQAPLGNGASANEGPAQVPGMGVKALFAKRLAGNNPKYVSPTDKMMTPVSQRLSAAKKKHFARGAKPVQPLLAQKEASSTSDDDSHSSANDVPAETSKLNGMNDDENPFN</sequence>
<dbReference type="EMBL" id="KB468113">
    <property type="protein sequence ID" value="PCH41490.1"/>
    <property type="molecule type" value="Genomic_DNA"/>
</dbReference>
<feature type="region of interest" description="Disordered" evidence="1">
    <location>
        <begin position="62"/>
        <end position="138"/>
    </location>
</feature>
<evidence type="ECO:0000313" key="3">
    <source>
        <dbReference type="Proteomes" id="UP000218811"/>
    </source>
</evidence>
<dbReference type="AlphaFoldDB" id="A0A2H3JH24"/>
<feature type="region of interest" description="Disordered" evidence="1">
    <location>
        <begin position="1"/>
        <end position="47"/>
    </location>
</feature>
<evidence type="ECO:0000256" key="1">
    <source>
        <dbReference type="SAM" id="MobiDB-lite"/>
    </source>
</evidence>
<gene>
    <name evidence="2" type="ORF">WOLCODRAFT_119044</name>
</gene>
<reference evidence="2 3" key="1">
    <citation type="journal article" date="2012" name="Science">
        <title>The Paleozoic origin of enzymatic lignin decomposition reconstructed from 31 fungal genomes.</title>
        <authorList>
            <person name="Floudas D."/>
            <person name="Binder M."/>
            <person name="Riley R."/>
            <person name="Barry K."/>
            <person name="Blanchette R.A."/>
            <person name="Henrissat B."/>
            <person name="Martinez A.T."/>
            <person name="Otillar R."/>
            <person name="Spatafora J.W."/>
            <person name="Yadav J.S."/>
            <person name="Aerts A."/>
            <person name="Benoit I."/>
            <person name="Boyd A."/>
            <person name="Carlson A."/>
            <person name="Copeland A."/>
            <person name="Coutinho P.M."/>
            <person name="de Vries R.P."/>
            <person name="Ferreira P."/>
            <person name="Findley K."/>
            <person name="Foster B."/>
            <person name="Gaskell J."/>
            <person name="Glotzer D."/>
            <person name="Gorecki P."/>
            <person name="Heitman J."/>
            <person name="Hesse C."/>
            <person name="Hori C."/>
            <person name="Igarashi K."/>
            <person name="Jurgens J.A."/>
            <person name="Kallen N."/>
            <person name="Kersten P."/>
            <person name="Kohler A."/>
            <person name="Kuees U."/>
            <person name="Kumar T.K.A."/>
            <person name="Kuo A."/>
            <person name="LaButti K."/>
            <person name="Larrondo L.F."/>
            <person name="Lindquist E."/>
            <person name="Ling A."/>
            <person name="Lombard V."/>
            <person name="Lucas S."/>
            <person name="Lundell T."/>
            <person name="Martin R."/>
            <person name="McLaughlin D.J."/>
            <person name="Morgenstern I."/>
            <person name="Morin E."/>
            <person name="Murat C."/>
            <person name="Nagy L.G."/>
            <person name="Nolan M."/>
            <person name="Ohm R.A."/>
            <person name="Patyshakuliyeva A."/>
            <person name="Rokas A."/>
            <person name="Ruiz-Duenas F.J."/>
            <person name="Sabat G."/>
            <person name="Salamov A."/>
            <person name="Samejima M."/>
            <person name="Schmutz J."/>
            <person name="Slot J.C."/>
            <person name="St John F."/>
            <person name="Stenlid J."/>
            <person name="Sun H."/>
            <person name="Sun S."/>
            <person name="Syed K."/>
            <person name="Tsang A."/>
            <person name="Wiebenga A."/>
            <person name="Young D."/>
            <person name="Pisabarro A."/>
            <person name="Eastwood D.C."/>
            <person name="Martin F."/>
            <person name="Cullen D."/>
            <person name="Grigoriev I.V."/>
            <person name="Hibbett D.S."/>
        </authorList>
    </citation>
    <scope>NUCLEOTIDE SEQUENCE [LARGE SCALE GENOMIC DNA]</scope>
    <source>
        <strain evidence="2 3">MD-104</strain>
    </source>
</reference>
<dbReference type="OrthoDB" id="5578329at2759"/>
<protein>
    <submittedName>
        <fullName evidence="2">Uncharacterized protein</fullName>
    </submittedName>
</protein>